<dbReference type="Gene3D" id="3.90.550.10">
    <property type="entry name" value="Spore Coat Polysaccharide Biosynthesis Protein SpsA, Chain A"/>
    <property type="match status" value="1"/>
</dbReference>
<dbReference type="NCBIfam" id="TIGR01099">
    <property type="entry name" value="galU"/>
    <property type="match status" value="1"/>
</dbReference>
<organism evidence="8 9">
    <name type="scientific">Fontibacillus panacisegetis</name>
    <dbReference type="NCBI Taxonomy" id="670482"/>
    <lineage>
        <taxon>Bacteria</taxon>
        <taxon>Bacillati</taxon>
        <taxon>Bacillota</taxon>
        <taxon>Bacilli</taxon>
        <taxon>Bacillales</taxon>
        <taxon>Paenibacillaceae</taxon>
        <taxon>Fontibacillus</taxon>
    </lineage>
</organism>
<dbReference type="Pfam" id="PF00483">
    <property type="entry name" value="NTP_transferase"/>
    <property type="match status" value="1"/>
</dbReference>
<comment type="similarity">
    <text evidence="1 6">Belongs to the UDPGP type 2 family.</text>
</comment>
<evidence type="ECO:0000313" key="9">
    <source>
        <dbReference type="Proteomes" id="UP000198972"/>
    </source>
</evidence>
<dbReference type="PANTHER" id="PTHR43197:SF1">
    <property type="entry name" value="UTP--GLUCOSE-1-PHOSPHATE URIDYLYLTRANSFERASE"/>
    <property type="match status" value="1"/>
</dbReference>
<dbReference type="InterPro" id="IPR005771">
    <property type="entry name" value="GalU_uridylyltTrfase_bac/arc"/>
</dbReference>
<dbReference type="CDD" id="cd02541">
    <property type="entry name" value="UGPase_prokaryotic"/>
    <property type="match status" value="1"/>
</dbReference>
<dbReference type="PANTHER" id="PTHR43197">
    <property type="entry name" value="UTP--GLUCOSE-1-PHOSPHATE URIDYLYLTRANSFERASE"/>
    <property type="match status" value="1"/>
</dbReference>
<evidence type="ECO:0000256" key="1">
    <source>
        <dbReference type="ARBA" id="ARBA00006890"/>
    </source>
</evidence>
<dbReference type="STRING" id="670482.SAMN04488542_108108"/>
<sequence length="293" mass="32760">MEMKVRKAIIPAAGLGTRFLPFTKTVPKEMLPVMNKPAIQYIVEEAVAAGIEEIIVITGKNKRSIEDHFDKNTELELHLQSTGKLDMLKLIHQSSSLANIHFVRQKKAIGLGDAILAARSFIGNEPFAVLLGDMITDNSPSCTEQLINIYEKQRAPVIAVEQVDPSEIGNYGIVLGQQMEDRLFRVHTLVEKPKTAIPSNMAIMGRYILEPAIFDILSHTEPGVGTEIQLTDALQSFASEQPIYAYQHHGKLYDVGNNLGYLIASIEWCLKNEDMRGPLYKYLKQLVTEIEQD</sequence>
<dbReference type="GO" id="GO:0006011">
    <property type="term" value="P:UDP-alpha-D-glucose metabolic process"/>
    <property type="evidence" value="ECO:0007669"/>
    <property type="project" value="InterPro"/>
</dbReference>
<gene>
    <name evidence="8" type="ORF">SAMN04488542_108108</name>
</gene>
<evidence type="ECO:0000256" key="4">
    <source>
        <dbReference type="ARBA" id="ARBA00022695"/>
    </source>
</evidence>
<dbReference type="SUPFAM" id="SSF53448">
    <property type="entry name" value="Nucleotide-diphospho-sugar transferases"/>
    <property type="match status" value="1"/>
</dbReference>
<keyword evidence="3 6" id="KW-0808">Transferase</keyword>
<dbReference type="GO" id="GO:0003983">
    <property type="term" value="F:UTP:glucose-1-phosphate uridylyltransferase activity"/>
    <property type="evidence" value="ECO:0007669"/>
    <property type="project" value="UniProtKB-EC"/>
</dbReference>
<evidence type="ECO:0000259" key="7">
    <source>
        <dbReference type="Pfam" id="PF00483"/>
    </source>
</evidence>
<dbReference type="EMBL" id="FNBG01000008">
    <property type="protein sequence ID" value="SDF28454.1"/>
    <property type="molecule type" value="Genomic_DNA"/>
</dbReference>
<evidence type="ECO:0000256" key="2">
    <source>
        <dbReference type="ARBA" id="ARBA00012415"/>
    </source>
</evidence>
<dbReference type="Proteomes" id="UP000198972">
    <property type="component" value="Unassembled WGS sequence"/>
</dbReference>
<name>A0A1G7JUI0_9BACL</name>
<protein>
    <recommendedName>
        <fullName evidence="2 6">UTP--glucose-1-phosphate uridylyltransferase</fullName>
        <ecNumber evidence="2 6">2.7.7.9</ecNumber>
    </recommendedName>
    <alternativeName>
        <fullName evidence="6">UDP-glucose pyrophosphorylase</fullName>
    </alternativeName>
</protein>
<keyword evidence="4 6" id="KW-0548">Nucleotidyltransferase</keyword>
<comment type="catalytic activity">
    <reaction evidence="5 6">
        <text>alpha-D-glucose 1-phosphate + UTP + H(+) = UDP-alpha-D-glucose + diphosphate</text>
        <dbReference type="Rhea" id="RHEA:19889"/>
        <dbReference type="ChEBI" id="CHEBI:15378"/>
        <dbReference type="ChEBI" id="CHEBI:33019"/>
        <dbReference type="ChEBI" id="CHEBI:46398"/>
        <dbReference type="ChEBI" id="CHEBI:58601"/>
        <dbReference type="ChEBI" id="CHEBI:58885"/>
        <dbReference type="EC" id="2.7.7.9"/>
    </reaction>
</comment>
<keyword evidence="9" id="KW-1185">Reference proteome</keyword>
<dbReference type="InterPro" id="IPR005835">
    <property type="entry name" value="NTP_transferase_dom"/>
</dbReference>
<proteinExistence type="inferred from homology"/>
<evidence type="ECO:0000313" key="8">
    <source>
        <dbReference type="EMBL" id="SDF28454.1"/>
    </source>
</evidence>
<evidence type="ECO:0000256" key="6">
    <source>
        <dbReference type="RuleBase" id="RU361259"/>
    </source>
</evidence>
<dbReference type="EC" id="2.7.7.9" evidence="2 6"/>
<dbReference type="InterPro" id="IPR029044">
    <property type="entry name" value="Nucleotide-diphossugar_trans"/>
</dbReference>
<dbReference type="AlphaFoldDB" id="A0A1G7JUI0"/>
<reference evidence="8 9" key="1">
    <citation type="submission" date="2016-10" db="EMBL/GenBank/DDBJ databases">
        <authorList>
            <person name="de Groot N.N."/>
        </authorList>
    </citation>
    <scope>NUCLEOTIDE SEQUENCE [LARGE SCALE GENOMIC DNA]</scope>
    <source>
        <strain evidence="8 9">DSM 28129</strain>
    </source>
</reference>
<evidence type="ECO:0000256" key="3">
    <source>
        <dbReference type="ARBA" id="ARBA00022679"/>
    </source>
</evidence>
<accession>A0A1G7JUI0</accession>
<evidence type="ECO:0000256" key="5">
    <source>
        <dbReference type="ARBA" id="ARBA00048128"/>
    </source>
</evidence>
<feature type="domain" description="Nucleotidyl transferase" evidence="7">
    <location>
        <begin position="7"/>
        <end position="262"/>
    </location>
</feature>